<name>A0ABS2QWN4_9BACI</name>
<keyword evidence="1" id="KW-0175">Coiled coil</keyword>
<evidence type="ECO:0000256" key="1">
    <source>
        <dbReference type="SAM" id="Coils"/>
    </source>
</evidence>
<keyword evidence="2" id="KW-0732">Signal</keyword>
<dbReference type="RefSeq" id="WP_205187883.1">
    <property type="nucleotide sequence ID" value="NZ_JAFBFC010000004.1"/>
</dbReference>
<evidence type="ECO:0000256" key="2">
    <source>
        <dbReference type="SAM" id="SignalP"/>
    </source>
</evidence>
<feature type="coiled-coil region" evidence="1">
    <location>
        <begin position="132"/>
        <end position="159"/>
    </location>
</feature>
<dbReference type="Proteomes" id="UP000809829">
    <property type="component" value="Unassembled WGS sequence"/>
</dbReference>
<sequence>MKLQVRAFVFLGLLTLVACSNNEYEKAMSNGMKSIGEKDYYMASTYFELALFEKKGDEQASLYLNQAYYMERALQAYEKKDFDAALQSLQKVVSSKSGLQTVQMEAEKLIDHIHSENDVTSLFEEKMTEVKNMIDNETYNDAKNKLETLQRELEANDSLSDYESELRVLTEQVKIGIQKKQAKVVDETKEVAAPKKGPSIKSDSNSRNITYQTYTNSRFGFSIQYPSHLMMAPPPTNGDGAIFFNEELEITVYGSHQTCVNGDTIEECYEEELTSIPVNVTYKKQSNNWYVLSYIENGFIVYKKSFFGQSVSNSFIIKYPANLKEKFDPVVTHISKTFVSSAY</sequence>
<organism evidence="3 4">
    <name type="scientific">Priestia iocasae</name>
    <dbReference type="NCBI Taxonomy" id="2291674"/>
    <lineage>
        <taxon>Bacteria</taxon>
        <taxon>Bacillati</taxon>
        <taxon>Bacillota</taxon>
        <taxon>Bacilli</taxon>
        <taxon>Bacillales</taxon>
        <taxon>Bacillaceae</taxon>
        <taxon>Priestia</taxon>
    </lineage>
</organism>
<dbReference type="PROSITE" id="PS51257">
    <property type="entry name" value="PROKAR_LIPOPROTEIN"/>
    <property type="match status" value="1"/>
</dbReference>
<feature type="signal peptide" evidence="2">
    <location>
        <begin position="1"/>
        <end position="20"/>
    </location>
</feature>
<proteinExistence type="predicted"/>
<accession>A0ABS2QWN4</accession>
<gene>
    <name evidence="3" type="ORF">JOC83_002738</name>
</gene>
<keyword evidence="4" id="KW-1185">Reference proteome</keyword>
<dbReference type="EMBL" id="JAFBFC010000004">
    <property type="protein sequence ID" value="MBM7703889.1"/>
    <property type="molecule type" value="Genomic_DNA"/>
</dbReference>
<evidence type="ECO:0000313" key="4">
    <source>
        <dbReference type="Proteomes" id="UP000809829"/>
    </source>
</evidence>
<comment type="caution">
    <text evidence="3">The sequence shown here is derived from an EMBL/GenBank/DDBJ whole genome shotgun (WGS) entry which is preliminary data.</text>
</comment>
<feature type="chain" id="PRO_5045402271" evidence="2">
    <location>
        <begin position="21"/>
        <end position="343"/>
    </location>
</feature>
<reference evidence="3 4" key="1">
    <citation type="submission" date="2021-01" db="EMBL/GenBank/DDBJ databases">
        <title>Genomic Encyclopedia of Type Strains, Phase IV (KMG-IV): sequencing the most valuable type-strain genomes for metagenomic binning, comparative biology and taxonomic classification.</title>
        <authorList>
            <person name="Goeker M."/>
        </authorList>
    </citation>
    <scope>NUCLEOTIDE SEQUENCE [LARGE SCALE GENOMIC DNA]</scope>
    <source>
        <strain evidence="3 4">DSM 104297</strain>
    </source>
</reference>
<protein>
    <submittedName>
        <fullName evidence="3">Uncharacterized protein</fullName>
    </submittedName>
</protein>
<evidence type="ECO:0000313" key="3">
    <source>
        <dbReference type="EMBL" id="MBM7703889.1"/>
    </source>
</evidence>